<evidence type="ECO:0000256" key="2">
    <source>
        <dbReference type="ARBA" id="ARBA00023125"/>
    </source>
</evidence>
<dbReference type="InterPro" id="IPR011051">
    <property type="entry name" value="RmlC_Cupin_sf"/>
</dbReference>
<dbReference type="InterPro" id="IPR018060">
    <property type="entry name" value="HTH_AraC"/>
</dbReference>
<dbReference type="SMART" id="SM00342">
    <property type="entry name" value="HTH_ARAC"/>
    <property type="match status" value="1"/>
</dbReference>
<keyword evidence="3" id="KW-0804">Transcription</keyword>
<dbReference type="InterPro" id="IPR050204">
    <property type="entry name" value="AraC_XylS_family_regulators"/>
</dbReference>
<dbReference type="SUPFAM" id="SSF46689">
    <property type="entry name" value="Homeodomain-like"/>
    <property type="match status" value="2"/>
</dbReference>
<proteinExistence type="predicted"/>
<evidence type="ECO:0000313" key="5">
    <source>
        <dbReference type="EMBL" id="BBG29802.1"/>
    </source>
</evidence>
<accession>A0A348HDV0</accession>
<dbReference type="Proteomes" id="UP000267342">
    <property type="component" value="Chromosome"/>
</dbReference>
<dbReference type="EMBL" id="AP018933">
    <property type="protein sequence ID" value="BBG29802.1"/>
    <property type="molecule type" value="Genomic_DNA"/>
</dbReference>
<dbReference type="Pfam" id="PF02311">
    <property type="entry name" value="AraC_binding"/>
    <property type="match status" value="1"/>
</dbReference>
<dbReference type="AlphaFoldDB" id="A0A348HDV0"/>
<dbReference type="InterPro" id="IPR009057">
    <property type="entry name" value="Homeodomain-like_sf"/>
</dbReference>
<dbReference type="Gene3D" id="1.10.10.60">
    <property type="entry name" value="Homeodomain-like"/>
    <property type="match status" value="1"/>
</dbReference>
<dbReference type="RefSeq" id="WP_051524192.1">
    <property type="nucleotide sequence ID" value="NZ_AP018933.1"/>
</dbReference>
<dbReference type="Gene3D" id="2.60.120.10">
    <property type="entry name" value="Jelly Rolls"/>
    <property type="match status" value="1"/>
</dbReference>
<dbReference type="Pfam" id="PF12833">
    <property type="entry name" value="HTH_18"/>
    <property type="match status" value="1"/>
</dbReference>
<keyword evidence="6" id="KW-1185">Reference proteome</keyword>
<reference evidence="5 6" key="1">
    <citation type="submission" date="2018-09" db="EMBL/GenBank/DDBJ databases">
        <title>Zymobacter palmae IAM14233 (=T109) whole genome analysis.</title>
        <authorList>
            <person name="Yanase H."/>
        </authorList>
    </citation>
    <scope>NUCLEOTIDE SEQUENCE [LARGE SCALE GENOMIC DNA]</scope>
    <source>
        <strain evidence="5 6">IAM14233</strain>
    </source>
</reference>
<dbReference type="PANTHER" id="PTHR46796">
    <property type="entry name" value="HTH-TYPE TRANSCRIPTIONAL ACTIVATOR RHAS-RELATED"/>
    <property type="match status" value="1"/>
</dbReference>
<evidence type="ECO:0000259" key="4">
    <source>
        <dbReference type="PROSITE" id="PS01124"/>
    </source>
</evidence>
<dbReference type="PROSITE" id="PS01124">
    <property type="entry name" value="HTH_ARAC_FAMILY_2"/>
    <property type="match status" value="1"/>
</dbReference>
<keyword evidence="2 5" id="KW-0238">DNA-binding</keyword>
<evidence type="ECO:0000256" key="3">
    <source>
        <dbReference type="ARBA" id="ARBA00023163"/>
    </source>
</evidence>
<dbReference type="SUPFAM" id="SSF51182">
    <property type="entry name" value="RmlC-like cupins"/>
    <property type="match status" value="1"/>
</dbReference>
<dbReference type="InterPro" id="IPR003313">
    <property type="entry name" value="AraC-bd"/>
</dbReference>
<protein>
    <submittedName>
        <fullName evidence="5">AraC-type DNA-binding domain-containing proteins</fullName>
    </submittedName>
</protein>
<dbReference type="GO" id="GO:0003700">
    <property type="term" value="F:DNA-binding transcription factor activity"/>
    <property type="evidence" value="ECO:0007669"/>
    <property type="project" value="InterPro"/>
</dbReference>
<dbReference type="STRING" id="1123510.GCA_000620025_01067"/>
<name>A0A348HDV0_9GAMM</name>
<organism evidence="5 6">
    <name type="scientific">Zymobacter palmae</name>
    <dbReference type="NCBI Taxonomy" id="33074"/>
    <lineage>
        <taxon>Bacteria</taxon>
        <taxon>Pseudomonadati</taxon>
        <taxon>Pseudomonadota</taxon>
        <taxon>Gammaproteobacteria</taxon>
        <taxon>Oceanospirillales</taxon>
        <taxon>Halomonadaceae</taxon>
        <taxon>Zymobacter group</taxon>
        <taxon>Zymobacter</taxon>
    </lineage>
</organism>
<dbReference type="GO" id="GO:0043565">
    <property type="term" value="F:sequence-specific DNA binding"/>
    <property type="evidence" value="ECO:0007669"/>
    <property type="project" value="InterPro"/>
</dbReference>
<evidence type="ECO:0000256" key="1">
    <source>
        <dbReference type="ARBA" id="ARBA00023015"/>
    </source>
</evidence>
<dbReference type="OrthoDB" id="5740883at2"/>
<feature type="domain" description="HTH araC/xylS-type" evidence="4">
    <location>
        <begin position="148"/>
        <end position="246"/>
    </location>
</feature>
<dbReference type="InterPro" id="IPR014710">
    <property type="entry name" value="RmlC-like_jellyroll"/>
</dbReference>
<gene>
    <name evidence="5" type="ORF">ZBT109_1035</name>
</gene>
<sequence length="251" mass="28199">MPLHSLRVHPFAADYCLHHHAHHQIVIGIRGQARMDIGTQTACLSTHTGCILPAGTPHGFQGLGDNQLLVVDVPAEAVWAVPTPAAMRLFEQPRVFTVDAGLAHYVAFLCHDLEQCDAMAYDVLLVTLLHALTARLTFSCAPRRLDTARLDAFIDAHLDQPIRVAQLAALFHLSTAHFTALFRQQYQTSPYRYVQARRMQRAWQLIQQTPMSLEHVAARTHFADQSALTHAFRRHFNLTPRALRQRTPATV</sequence>
<keyword evidence="1" id="KW-0805">Transcription regulation</keyword>
<dbReference type="KEGG" id="zpl:ZBT109_1035"/>
<evidence type="ECO:0000313" key="6">
    <source>
        <dbReference type="Proteomes" id="UP000267342"/>
    </source>
</evidence>
<dbReference type="PANTHER" id="PTHR46796:SF10">
    <property type="entry name" value="TRANSCRIPTIONAL ACTIVATOR FEAR"/>
    <property type="match status" value="1"/>
</dbReference>